<feature type="domain" description="GFO/IDH/MocA-like oxidoreductase" evidence="3">
    <location>
        <begin position="143"/>
        <end position="257"/>
    </location>
</feature>
<dbReference type="InterPro" id="IPR036291">
    <property type="entry name" value="NAD(P)-bd_dom_sf"/>
</dbReference>
<gene>
    <name evidence="4" type="ORF">A9K55_001515</name>
</gene>
<dbReference type="AlphaFoldDB" id="A0A2H4SRS5"/>
<dbReference type="InterPro" id="IPR015422">
    <property type="entry name" value="PyrdxlP-dep_Trfase_small"/>
</dbReference>
<dbReference type="PANTHER" id="PTHR30244">
    <property type="entry name" value="TRANSAMINASE"/>
    <property type="match status" value="1"/>
</dbReference>
<dbReference type="Gene3D" id="3.40.640.10">
    <property type="entry name" value="Type I PLP-dependent aspartate aminotransferase-like (Major domain)"/>
    <property type="match status" value="1"/>
</dbReference>
<dbReference type="GO" id="GO:0000166">
    <property type="term" value="F:nucleotide binding"/>
    <property type="evidence" value="ECO:0007669"/>
    <property type="project" value="InterPro"/>
</dbReference>
<protein>
    <submittedName>
        <fullName evidence="4">Pyridoxal phosphate-dependent major region</fullName>
    </submittedName>
</protein>
<accession>A0A2H4SRS5</accession>
<dbReference type="Pfam" id="PF01041">
    <property type="entry name" value="DegT_DnrJ_EryC1"/>
    <property type="match status" value="1"/>
</dbReference>
<dbReference type="EMBL" id="CP023326">
    <property type="protein sequence ID" value="ATY65783.1"/>
    <property type="molecule type" value="Genomic_DNA"/>
</dbReference>
<feature type="domain" description="Gfo/Idh/MocA-like oxidoreductase N-terminal" evidence="2">
    <location>
        <begin position="6"/>
        <end position="125"/>
    </location>
</feature>
<proteinExistence type="inferred from homology"/>
<dbReference type="GO" id="GO:0008483">
    <property type="term" value="F:transaminase activity"/>
    <property type="evidence" value="ECO:0007669"/>
    <property type="project" value="TreeGrafter"/>
</dbReference>
<dbReference type="InterPro" id="IPR000683">
    <property type="entry name" value="Gfo/Idh/MocA-like_OxRdtase_N"/>
</dbReference>
<dbReference type="Gene3D" id="3.30.360.10">
    <property type="entry name" value="Dihydrodipicolinate Reductase, domain 2"/>
    <property type="match status" value="1"/>
</dbReference>
<dbReference type="PANTHER" id="PTHR30244:SF34">
    <property type="entry name" value="DTDP-4-AMINO-4,6-DIDEOXYGALACTOSE TRANSAMINASE"/>
    <property type="match status" value="1"/>
</dbReference>
<dbReference type="Pfam" id="PF22725">
    <property type="entry name" value="GFO_IDH_MocA_C3"/>
    <property type="match status" value="1"/>
</dbReference>
<comment type="similarity">
    <text evidence="1">Belongs to the Gfo/Idh/MocA family.</text>
</comment>
<dbReference type="OrthoDB" id="416253at2759"/>
<name>A0A2H4SRS5_CORMI</name>
<dbReference type="VEuPathDB" id="FungiDB:CCM_00620"/>
<dbReference type="InterPro" id="IPR015421">
    <property type="entry name" value="PyrdxlP-dep_Trfase_major"/>
</dbReference>
<dbReference type="Gene3D" id="3.90.1150.10">
    <property type="entry name" value="Aspartate Aminotransferase, domain 1"/>
    <property type="match status" value="1"/>
</dbReference>
<dbReference type="GO" id="GO:0000271">
    <property type="term" value="P:polysaccharide biosynthetic process"/>
    <property type="evidence" value="ECO:0007669"/>
    <property type="project" value="TreeGrafter"/>
</dbReference>
<dbReference type="Gene3D" id="3.40.50.720">
    <property type="entry name" value="NAD(P)-binding Rossmann-like Domain"/>
    <property type="match status" value="1"/>
</dbReference>
<evidence type="ECO:0000313" key="4">
    <source>
        <dbReference type="EMBL" id="ATY65783.1"/>
    </source>
</evidence>
<dbReference type="SUPFAM" id="SSF51735">
    <property type="entry name" value="NAD(P)-binding Rossmann-fold domains"/>
    <property type="match status" value="1"/>
</dbReference>
<evidence type="ECO:0000259" key="2">
    <source>
        <dbReference type="Pfam" id="PF01408"/>
    </source>
</evidence>
<evidence type="ECO:0000313" key="5">
    <source>
        <dbReference type="Proteomes" id="UP000323067"/>
    </source>
</evidence>
<dbReference type="InterPro" id="IPR015424">
    <property type="entry name" value="PyrdxlP-dep_Trfase"/>
</dbReference>
<dbReference type="InterPro" id="IPR000653">
    <property type="entry name" value="DegT/StrS_aminotransferase"/>
</dbReference>
<dbReference type="GO" id="GO:0030170">
    <property type="term" value="F:pyridoxal phosphate binding"/>
    <property type="evidence" value="ECO:0007669"/>
    <property type="project" value="TreeGrafter"/>
</dbReference>
<dbReference type="VEuPathDB" id="FungiDB:A9K55_001515"/>
<dbReference type="Proteomes" id="UP000323067">
    <property type="component" value="Chromosome iii"/>
</dbReference>
<dbReference type="SUPFAM" id="SSF53383">
    <property type="entry name" value="PLP-dependent transferases"/>
    <property type="match status" value="1"/>
</dbReference>
<dbReference type="SUPFAM" id="SSF55347">
    <property type="entry name" value="Glyceraldehyde-3-phosphate dehydrogenase-like, C-terminal domain"/>
    <property type="match status" value="1"/>
</dbReference>
<evidence type="ECO:0000256" key="1">
    <source>
        <dbReference type="ARBA" id="ARBA00010928"/>
    </source>
</evidence>
<organism evidence="4 5">
    <name type="scientific">Cordyceps militaris</name>
    <name type="common">Caterpillar fungus</name>
    <name type="synonym">Clavaria militaris</name>
    <dbReference type="NCBI Taxonomy" id="73501"/>
    <lineage>
        <taxon>Eukaryota</taxon>
        <taxon>Fungi</taxon>
        <taxon>Dikarya</taxon>
        <taxon>Ascomycota</taxon>
        <taxon>Pezizomycotina</taxon>
        <taxon>Sordariomycetes</taxon>
        <taxon>Hypocreomycetidae</taxon>
        <taxon>Hypocreales</taxon>
        <taxon>Cordycipitaceae</taxon>
        <taxon>Cordyceps</taxon>
    </lineage>
</organism>
<evidence type="ECO:0000259" key="3">
    <source>
        <dbReference type="Pfam" id="PF22725"/>
    </source>
</evidence>
<sequence>MDKKPLNVAIIGIGHRGYKTHFSTLISHPRSWTVVAVCDADAAARQRFASKHPDISAYSDLGQLLQEHKHHLHFAVVCVPHQFHLPCCAALAAAGVAVLKEKPVAESRAEYETLRALPVKIGVTFQKRFEPRYLAVADLLHHVGQVASVTGTLAASIAELDATWRAGSGVGVTEDLGCHMLDMMVSLFGRPTSVVARSATGVRAEQSYGGDDVANVIMNFGEGAAATGQTIIGHVHLSRVAHRDQESLVITGTNGTFTLEGNDVTLKDGLGHEIFRLADASTKTARVKVMLQKFSAWVAGGAPDFAASLDRLADTVSVMEAIRHSYSNPSDDADQSVVLARQPPLSETAAAAAASLDGAHHVWPLLSAESETAVVDQMRRTLSIYDRSDIYETFEDRWRTMHGLKHALVCSSGTIAILHMFDALGLRPGDEILCPVYTFFATASPLLQYGAVPVFCDALADGNLDPAEILARTTPRTRAVIVTHMWGLPCRMSEIVANARQVGIKVLEDCSHAHGAVVDGKMVGAWGDMAAWSMQAKKNIMGGQAGVMATNSTDYYSRAILHGHFNKRAKQEVPTDHPLRKFWLTGIGLNLRAHPLAIALANQQLDLFERHDATRQAHAGYMARELSAIPFLTMPAVGRDADKHAWYAFVMQFDASKAPRGLTRDVFVRRLTEQHGLTEVDIPKSTGLLHDLPLFTHPHEAIPRFGDAPWYEPQPTSEFPRARRFYDQAIKLPVWSTEADAPIVAKYVKAFLEAARAAVPDADGFADRGGRRGLGPQPRL</sequence>
<reference evidence="4 5" key="1">
    <citation type="journal article" date="2017" name="BMC Genomics">
        <title>Chromosome level assembly and secondary metabolite potential of the parasitic fungus Cordyceps militaris.</title>
        <authorList>
            <person name="Kramer G.J."/>
            <person name="Nodwell J.R."/>
        </authorList>
    </citation>
    <scope>NUCLEOTIDE SEQUENCE [LARGE SCALE GENOMIC DNA]</scope>
    <source>
        <strain evidence="4 5">ATCC 34164</strain>
    </source>
</reference>
<dbReference type="Pfam" id="PF01408">
    <property type="entry name" value="GFO_IDH_MocA"/>
    <property type="match status" value="1"/>
</dbReference>
<dbReference type="InterPro" id="IPR055170">
    <property type="entry name" value="GFO_IDH_MocA-like_dom"/>
</dbReference>